<keyword evidence="3" id="KW-1185">Reference proteome</keyword>
<keyword evidence="1" id="KW-0472">Membrane</keyword>
<feature type="transmembrane region" description="Helical" evidence="1">
    <location>
        <begin position="130"/>
        <end position="157"/>
    </location>
</feature>
<dbReference type="Proteomes" id="UP000694388">
    <property type="component" value="Unplaced"/>
</dbReference>
<evidence type="ECO:0000313" key="3">
    <source>
        <dbReference type="Proteomes" id="UP000694388"/>
    </source>
</evidence>
<name>A0A8C4QG60_EPTBU</name>
<evidence type="ECO:0000256" key="1">
    <source>
        <dbReference type="SAM" id="Phobius"/>
    </source>
</evidence>
<dbReference type="Ensembl" id="ENSEBUT00000015555.1">
    <property type="protein sequence ID" value="ENSEBUP00000014979.1"/>
    <property type="gene ID" value="ENSEBUG00000009443.1"/>
</dbReference>
<dbReference type="AlphaFoldDB" id="A0A8C4QG60"/>
<evidence type="ECO:0000313" key="2">
    <source>
        <dbReference type="Ensembl" id="ENSEBUP00000014979.1"/>
    </source>
</evidence>
<keyword evidence="1" id="KW-1133">Transmembrane helix</keyword>
<protein>
    <submittedName>
        <fullName evidence="2">Uncharacterized protein</fullName>
    </submittedName>
</protein>
<dbReference type="PANTHER" id="PTHR21041">
    <property type="entry name" value="DENDRITIC CELL-SPECIFIC TRANSMEMBRANE PROTEIN"/>
    <property type="match status" value="1"/>
</dbReference>
<dbReference type="Pfam" id="PF26039">
    <property type="entry name" value="Dcst2"/>
    <property type="match status" value="1"/>
</dbReference>
<accession>A0A8C4QG60</accession>
<reference evidence="2" key="2">
    <citation type="submission" date="2025-09" db="UniProtKB">
        <authorList>
            <consortium name="Ensembl"/>
        </authorList>
    </citation>
    <scope>IDENTIFICATION</scope>
</reference>
<dbReference type="PANTHER" id="PTHR21041:SF9">
    <property type="entry name" value="DENDRITIC CELL-SPECIFIC TRANSMEMBRANE PROTEIN-LIKE DOMAIN-CONTAINING PROTEIN"/>
    <property type="match status" value="1"/>
</dbReference>
<dbReference type="OMA" id="RWICNIT"/>
<organism evidence="2 3">
    <name type="scientific">Eptatretus burgeri</name>
    <name type="common">Inshore hagfish</name>
    <dbReference type="NCBI Taxonomy" id="7764"/>
    <lineage>
        <taxon>Eukaryota</taxon>
        <taxon>Metazoa</taxon>
        <taxon>Chordata</taxon>
        <taxon>Craniata</taxon>
        <taxon>Vertebrata</taxon>
        <taxon>Cyclostomata</taxon>
        <taxon>Myxini</taxon>
        <taxon>Myxiniformes</taxon>
        <taxon>Myxinidae</taxon>
        <taxon>Eptatretinae</taxon>
        <taxon>Eptatretus</taxon>
    </lineage>
</organism>
<sequence length="210" mass="24508">MNMGERCNDFFESPFKTCTSNLDTAYTDCRNRLSLIIRWLCEIVKSVRWICNITKVGKIMCLIPSKIKEFLNVKIASPIEKHLQKLKRQFEFNITIDHKFTLNRESSVSVEQVAFKILEDIRHRMETLKILFSFIGDIYFIGPLYLFLKFVTILLLIPNNVIIVIASNNYDMLVFDNSWQNISMPTCNHTCNTIQLIAVCYQHSVVVLWG</sequence>
<proteinExistence type="predicted"/>
<reference evidence="2" key="1">
    <citation type="submission" date="2025-08" db="UniProtKB">
        <authorList>
            <consortium name="Ensembl"/>
        </authorList>
    </citation>
    <scope>IDENTIFICATION</scope>
</reference>
<keyword evidence="1" id="KW-0812">Transmembrane</keyword>
<dbReference type="InterPro" id="IPR051856">
    <property type="entry name" value="CSR-E3_Ligase_Protein"/>
</dbReference>